<dbReference type="PROSITE" id="PS51143">
    <property type="entry name" value="MT_A70"/>
    <property type="match status" value="1"/>
</dbReference>
<evidence type="ECO:0000256" key="2">
    <source>
        <dbReference type="SAM" id="MobiDB-lite"/>
    </source>
</evidence>
<organism evidence="3 4">
    <name type="scientific">Apostasia shenzhenica</name>
    <dbReference type="NCBI Taxonomy" id="1088818"/>
    <lineage>
        <taxon>Eukaryota</taxon>
        <taxon>Viridiplantae</taxon>
        <taxon>Streptophyta</taxon>
        <taxon>Embryophyta</taxon>
        <taxon>Tracheophyta</taxon>
        <taxon>Spermatophyta</taxon>
        <taxon>Magnoliopsida</taxon>
        <taxon>Liliopsida</taxon>
        <taxon>Asparagales</taxon>
        <taxon>Orchidaceae</taxon>
        <taxon>Apostasioideae</taxon>
        <taxon>Apostasia</taxon>
    </lineage>
</organism>
<dbReference type="GO" id="GO:0005634">
    <property type="term" value="C:nucleus"/>
    <property type="evidence" value="ECO:0007669"/>
    <property type="project" value="TreeGrafter"/>
</dbReference>
<dbReference type="Pfam" id="PF05063">
    <property type="entry name" value="MT-A70"/>
    <property type="match status" value="1"/>
</dbReference>
<dbReference type="AlphaFoldDB" id="A0A2I0ADK5"/>
<dbReference type="STRING" id="1088818.A0A2I0ADK5"/>
<evidence type="ECO:0000313" key="4">
    <source>
        <dbReference type="Proteomes" id="UP000236161"/>
    </source>
</evidence>
<keyword evidence="3" id="KW-0489">Methyltransferase</keyword>
<dbReference type="GO" id="GO:0003676">
    <property type="term" value="F:nucleic acid binding"/>
    <property type="evidence" value="ECO:0007669"/>
    <property type="project" value="InterPro"/>
</dbReference>
<dbReference type="InterPro" id="IPR002052">
    <property type="entry name" value="DNA_methylase_N6_adenine_CS"/>
</dbReference>
<sequence>MEGKGFSEELCSFLESGIYRLPECNAVFVDPVRVLNCSYSGYKVSASRYYSRTFDSCGRGRGTSPEGSDSFGSKKGNRKKRKRPVELNEKELVAEKRHQELRPFLVEAHDALLGTPDLLNAFADLMRDEHSSLLEKELEQDFVEIGSLWQAPLYEISLHFGDSIEIQDEGLQTEESSRKRVVPIFNNLISNNTSKDMVTEFLNWRYIVPNRSSFYMSDLRQIHGVIPACSDQGFSLIVIDPPWENGSAHQKALYPTLPNRHLIYLPIQQLVHTEGALLVLWMTNREKLRCFIEKELFPAWAVSNIQTFYWLKVKPNGSLLGQLDLFHHRPYEHLLIGYVEPKKTAPESRMTFKNLPDKQVIISIPGAYSRKPPLGKLLEDFVPGPKPSRCLELFARELVAGWTSWGNEVLRFQDSTYFCEKSSP</sequence>
<feature type="region of interest" description="Disordered" evidence="2">
    <location>
        <begin position="57"/>
        <end position="85"/>
    </location>
</feature>
<dbReference type="GO" id="GO:0008168">
    <property type="term" value="F:methyltransferase activity"/>
    <property type="evidence" value="ECO:0007669"/>
    <property type="project" value="UniProtKB-KW"/>
</dbReference>
<dbReference type="GO" id="GO:0032259">
    <property type="term" value="P:methylation"/>
    <property type="evidence" value="ECO:0007669"/>
    <property type="project" value="UniProtKB-KW"/>
</dbReference>
<reference evidence="3 4" key="1">
    <citation type="journal article" date="2017" name="Nature">
        <title>The Apostasia genome and the evolution of orchids.</title>
        <authorList>
            <person name="Zhang G.Q."/>
            <person name="Liu K.W."/>
            <person name="Li Z."/>
            <person name="Lohaus R."/>
            <person name="Hsiao Y.Y."/>
            <person name="Niu S.C."/>
            <person name="Wang J.Y."/>
            <person name="Lin Y.C."/>
            <person name="Xu Q."/>
            <person name="Chen L.J."/>
            <person name="Yoshida K."/>
            <person name="Fujiwara S."/>
            <person name="Wang Z.W."/>
            <person name="Zhang Y.Q."/>
            <person name="Mitsuda N."/>
            <person name="Wang M."/>
            <person name="Liu G.H."/>
            <person name="Pecoraro L."/>
            <person name="Huang H.X."/>
            <person name="Xiao X.J."/>
            <person name="Lin M."/>
            <person name="Wu X.Y."/>
            <person name="Wu W.L."/>
            <person name="Chen Y.Y."/>
            <person name="Chang S.B."/>
            <person name="Sakamoto S."/>
            <person name="Ohme-Takagi M."/>
            <person name="Yagi M."/>
            <person name="Zeng S.J."/>
            <person name="Shen C.Y."/>
            <person name="Yeh C.M."/>
            <person name="Luo Y.B."/>
            <person name="Tsai W.C."/>
            <person name="Van de Peer Y."/>
            <person name="Liu Z.J."/>
        </authorList>
    </citation>
    <scope>NUCLEOTIDE SEQUENCE [LARGE SCALE GENOMIC DNA]</scope>
    <source>
        <strain evidence="4">cv. Shenzhen</strain>
        <tissue evidence="3">Stem</tissue>
    </source>
</reference>
<name>A0A2I0ADK5_9ASPA</name>
<dbReference type="PANTHER" id="PTHR12829">
    <property type="entry name" value="N6-ADENOSINE-METHYLTRANSFERASE"/>
    <property type="match status" value="1"/>
</dbReference>
<dbReference type="OrthoDB" id="61116at2759"/>
<dbReference type="PANTHER" id="PTHR12829:SF4">
    <property type="entry name" value="N(6)-ADENINE-SPECIFIC METHYLTRANSFERASE METTL4"/>
    <property type="match status" value="1"/>
</dbReference>
<comment type="similarity">
    <text evidence="1">Belongs to the MT-A70-like family.</text>
</comment>
<evidence type="ECO:0000256" key="1">
    <source>
        <dbReference type="PROSITE-ProRule" id="PRU00489"/>
    </source>
</evidence>
<keyword evidence="4" id="KW-1185">Reference proteome</keyword>
<accession>A0A2I0ADK5</accession>
<gene>
    <name evidence="3" type="ORF">AXF42_Ash009126</name>
</gene>
<dbReference type="Proteomes" id="UP000236161">
    <property type="component" value="Unassembled WGS sequence"/>
</dbReference>
<dbReference type="InterPro" id="IPR007757">
    <property type="entry name" value="MT-A70-like"/>
</dbReference>
<evidence type="ECO:0000313" key="3">
    <source>
        <dbReference type="EMBL" id="PKA53630.1"/>
    </source>
</evidence>
<dbReference type="EMBL" id="KZ451993">
    <property type="protein sequence ID" value="PKA53630.1"/>
    <property type="molecule type" value="Genomic_DNA"/>
</dbReference>
<protein>
    <submittedName>
        <fullName evidence="3">Methyltransferase-like protein 2</fullName>
    </submittedName>
</protein>
<keyword evidence="3" id="KW-0808">Transferase</keyword>
<proteinExistence type="inferred from homology"/>
<dbReference type="PROSITE" id="PS00092">
    <property type="entry name" value="N6_MTASE"/>
    <property type="match status" value="1"/>
</dbReference>